<dbReference type="EMBL" id="JAVDXZ010000001">
    <property type="protein sequence ID" value="MDR7329023.1"/>
    <property type="molecule type" value="Genomic_DNA"/>
</dbReference>
<feature type="transmembrane region" description="Helical" evidence="1">
    <location>
        <begin position="32"/>
        <end position="52"/>
    </location>
</feature>
<keyword evidence="1" id="KW-0472">Membrane</keyword>
<evidence type="ECO:0000256" key="1">
    <source>
        <dbReference type="SAM" id="Phobius"/>
    </source>
</evidence>
<comment type="caution">
    <text evidence="2">The sequence shown here is derived from an EMBL/GenBank/DDBJ whole genome shotgun (WGS) entry which is preliminary data.</text>
</comment>
<feature type="transmembrane region" description="Helical" evidence="1">
    <location>
        <begin position="90"/>
        <end position="108"/>
    </location>
</feature>
<accession>A0ABU1ZXE0</accession>
<feature type="transmembrane region" description="Helical" evidence="1">
    <location>
        <begin position="58"/>
        <end position="78"/>
    </location>
</feature>
<keyword evidence="1" id="KW-1133">Transmembrane helix</keyword>
<feature type="transmembrane region" description="Helical" evidence="1">
    <location>
        <begin position="120"/>
        <end position="139"/>
    </location>
</feature>
<proteinExistence type="predicted"/>
<protein>
    <submittedName>
        <fullName evidence="2">Tetrahydromethanopterin S-methyltransferase subunit F</fullName>
    </submittedName>
</protein>
<evidence type="ECO:0000313" key="2">
    <source>
        <dbReference type="EMBL" id="MDR7329023.1"/>
    </source>
</evidence>
<sequence>MFKSIGDHLIARADATVDDEFERAILHRSASVYAHVTVIVSMACMVVLAWALPGWLSLWSTLLAAPMLLAEFTSQAWLRGQIASPRARRVDAATVVTSFVFALAWAGGVQYRTAGLAEGFGAGGITGAVFGVAFALVLIPRLLQRTRTKDAERLAAGEED</sequence>
<gene>
    <name evidence="2" type="ORF">J2S39_000699</name>
</gene>
<dbReference type="RefSeq" id="WP_290198000.1">
    <property type="nucleotide sequence ID" value="NZ_CP047654.1"/>
</dbReference>
<name>A0ABU1ZXE0_9CORY</name>
<keyword evidence="1" id="KW-0812">Transmembrane</keyword>
<dbReference type="Proteomes" id="UP001180840">
    <property type="component" value="Unassembled WGS sequence"/>
</dbReference>
<evidence type="ECO:0000313" key="3">
    <source>
        <dbReference type="Proteomes" id="UP001180840"/>
    </source>
</evidence>
<reference evidence="2" key="1">
    <citation type="submission" date="2023-07" db="EMBL/GenBank/DDBJ databases">
        <title>Sequencing the genomes of 1000 actinobacteria strains.</title>
        <authorList>
            <person name="Klenk H.-P."/>
        </authorList>
    </citation>
    <scope>NUCLEOTIDE SEQUENCE</scope>
    <source>
        <strain evidence="2">DSM 107476</strain>
    </source>
</reference>
<keyword evidence="3" id="KW-1185">Reference proteome</keyword>
<organism evidence="2 3">
    <name type="scientific">Corynebacterium guangdongense</name>
    <dbReference type="NCBI Taxonomy" id="1783348"/>
    <lineage>
        <taxon>Bacteria</taxon>
        <taxon>Bacillati</taxon>
        <taxon>Actinomycetota</taxon>
        <taxon>Actinomycetes</taxon>
        <taxon>Mycobacteriales</taxon>
        <taxon>Corynebacteriaceae</taxon>
        <taxon>Corynebacterium</taxon>
    </lineage>
</organism>